<reference evidence="4 5" key="1">
    <citation type="journal article" date="2024" name="Plant J.">
        <title>Genome sequences and population genomics reveal climatic adaptation and genomic divergence between two closely related sweetgum species.</title>
        <authorList>
            <person name="Xu W.Q."/>
            <person name="Ren C.Q."/>
            <person name="Zhang X.Y."/>
            <person name="Comes H.P."/>
            <person name="Liu X.H."/>
            <person name="Li Y.G."/>
            <person name="Kettle C.J."/>
            <person name="Jalonen R."/>
            <person name="Gaisberger H."/>
            <person name="Ma Y.Z."/>
            <person name="Qiu Y.X."/>
        </authorList>
    </citation>
    <scope>NUCLEOTIDE SEQUENCE [LARGE SCALE GENOMIC DNA]</scope>
    <source>
        <strain evidence="4">Hangzhou</strain>
    </source>
</reference>
<feature type="region of interest" description="Disordered" evidence="1">
    <location>
        <begin position="384"/>
        <end position="423"/>
    </location>
</feature>
<protein>
    <recommendedName>
        <fullName evidence="6">CCHC-type domain-containing protein</fullName>
    </recommendedName>
</protein>
<name>A0AAP0WWE5_LIQFO</name>
<proteinExistence type="predicted"/>
<accession>A0AAP0WWE5</accession>
<dbReference type="PANTHER" id="PTHR31286:SF167">
    <property type="entry name" value="OS09G0268800 PROTEIN"/>
    <property type="match status" value="1"/>
</dbReference>
<evidence type="ECO:0008006" key="6">
    <source>
        <dbReference type="Google" id="ProtNLM"/>
    </source>
</evidence>
<comment type="caution">
    <text evidence="4">The sequence shown here is derived from an EMBL/GenBank/DDBJ whole genome shotgun (WGS) entry which is preliminary data.</text>
</comment>
<keyword evidence="5" id="KW-1185">Reference proteome</keyword>
<evidence type="ECO:0000256" key="1">
    <source>
        <dbReference type="SAM" id="MobiDB-lite"/>
    </source>
</evidence>
<dbReference type="Pfam" id="PF14392">
    <property type="entry name" value="zf-CCHC_4"/>
    <property type="match status" value="1"/>
</dbReference>
<evidence type="ECO:0000313" key="5">
    <source>
        <dbReference type="Proteomes" id="UP001415857"/>
    </source>
</evidence>
<feature type="compositionally biased region" description="Polar residues" evidence="1">
    <location>
        <begin position="269"/>
        <end position="281"/>
    </location>
</feature>
<evidence type="ECO:0000259" key="3">
    <source>
        <dbReference type="Pfam" id="PF14392"/>
    </source>
</evidence>
<dbReference type="InterPro" id="IPR025558">
    <property type="entry name" value="DUF4283"/>
</dbReference>
<dbReference type="EMBL" id="JBBPBK010000008">
    <property type="protein sequence ID" value="KAK9279026.1"/>
    <property type="molecule type" value="Genomic_DNA"/>
</dbReference>
<dbReference type="Proteomes" id="UP001415857">
    <property type="component" value="Unassembled WGS sequence"/>
</dbReference>
<feature type="domain" description="DUF4283" evidence="2">
    <location>
        <begin position="36"/>
        <end position="116"/>
    </location>
</feature>
<evidence type="ECO:0000259" key="2">
    <source>
        <dbReference type="Pfam" id="PF14111"/>
    </source>
</evidence>
<dbReference type="AlphaFoldDB" id="A0AAP0WWE5"/>
<dbReference type="InterPro" id="IPR040256">
    <property type="entry name" value="At4g02000-like"/>
</dbReference>
<dbReference type="Pfam" id="PF14111">
    <property type="entry name" value="DUF4283"/>
    <property type="match status" value="1"/>
</dbReference>
<feature type="domain" description="Zinc knuckle CX2CX4HX4C" evidence="3">
    <location>
        <begin position="179"/>
        <end position="223"/>
    </location>
</feature>
<dbReference type="PANTHER" id="PTHR31286">
    <property type="entry name" value="GLYCINE-RICH CELL WALL STRUCTURAL PROTEIN 1.8-LIKE"/>
    <property type="match status" value="1"/>
</dbReference>
<organism evidence="4 5">
    <name type="scientific">Liquidambar formosana</name>
    <name type="common">Formosan gum</name>
    <dbReference type="NCBI Taxonomy" id="63359"/>
    <lineage>
        <taxon>Eukaryota</taxon>
        <taxon>Viridiplantae</taxon>
        <taxon>Streptophyta</taxon>
        <taxon>Embryophyta</taxon>
        <taxon>Tracheophyta</taxon>
        <taxon>Spermatophyta</taxon>
        <taxon>Magnoliopsida</taxon>
        <taxon>eudicotyledons</taxon>
        <taxon>Gunneridae</taxon>
        <taxon>Pentapetalae</taxon>
        <taxon>Saxifragales</taxon>
        <taxon>Altingiaceae</taxon>
        <taxon>Liquidambar</taxon>
    </lineage>
</organism>
<evidence type="ECO:0000313" key="4">
    <source>
        <dbReference type="EMBL" id="KAK9279026.1"/>
    </source>
</evidence>
<sequence>MSLEDEIVEGLGKFSLTAEEEEDLFAINEATVGKLEDCKFSLIGKILSKKSVNKRAVRNTLWIAWGIGKEVKIIDVGDNLFHFKLQNEFQMRKIMDGSPWNFDNNLLLLKPWEEGMHTKNVEFTHAAFWIQVWGLPFDCRGREVGEELGRRIGEFVEVDGRIENEEQGKFLRIQVSIPITKPLRRGGKIAMQNGERIWVSFRYEKLPIFCHYCGILGHEEKGCYEMFKDAKVGHVPSKQYGAWLKAMPSQPKTVSAASRGGRDRWNGGNEVQGSQQGNSGVFSPATAEGHRGRTDPLLASANQHKQSEIHAADLGIWINDQSGNKECTAQGMVMSAQITAGGSSSCAGSSVGNVPCQELLMKNSQLGSDWVLKGSITEDTAVQTDRAEADPSHGYPLTGDPNPTQTGDVFCGPNSRTVTKKPA</sequence>
<dbReference type="InterPro" id="IPR025836">
    <property type="entry name" value="Zn_knuckle_CX2CX4HX4C"/>
</dbReference>
<feature type="region of interest" description="Disordered" evidence="1">
    <location>
        <begin position="251"/>
        <end position="295"/>
    </location>
</feature>
<gene>
    <name evidence="4" type="ORF">L1049_012701</name>
</gene>